<evidence type="ECO:0000313" key="11">
    <source>
        <dbReference type="Proteomes" id="UP000243876"/>
    </source>
</evidence>
<dbReference type="Gene3D" id="1.25.40.120">
    <property type="entry name" value="Protein prenylyltransferase"/>
    <property type="match status" value="1"/>
</dbReference>
<evidence type="ECO:0000256" key="6">
    <source>
        <dbReference type="ARBA" id="ARBA00022737"/>
    </source>
</evidence>
<dbReference type="PANTHER" id="PTHR11129">
    <property type="entry name" value="PROTEIN FARNESYLTRANSFERASE ALPHA SUBUNIT/RAB GERANYLGERANYL TRANSFERASE ALPHA SUBUNIT"/>
    <property type="match status" value="1"/>
</dbReference>
<dbReference type="AlphaFoldDB" id="A0A0D6ESQ0"/>
<dbReference type="InterPro" id="IPR002088">
    <property type="entry name" value="Prenyl_trans_a"/>
</dbReference>
<evidence type="ECO:0000256" key="8">
    <source>
        <dbReference type="ARBA" id="ARBA00047658"/>
    </source>
</evidence>
<dbReference type="SUPFAM" id="SSF48439">
    <property type="entry name" value="Protein prenylyltransferase"/>
    <property type="match status" value="1"/>
</dbReference>
<proteinExistence type="inferred from homology"/>
<dbReference type="InterPro" id="IPR009097">
    <property type="entry name" value="Cyclic_Pdiesterase"/>
</dbReference>
<keyword evidence="11" id="KW-1185">Reference proteome</keyword>
<sequence>MAAKNYTPASLQLTTRVLGLNPEFQTGWGMRRRILLDGLLAGADTATKQRVLEDDLQLTNASLKHNPKNYSVWEHRKWVLETMPDADWGMEIKMVELYLEKDGRNFHSWDYRRYLISSILSLPPSASRTKPLPQPTTESELAFTTRKISSNFSNFSAWHYRTKLLAKLWSEKGWGVEDTERLERVDQEFELVKQAIWSDPNDQSAWLYHRWLVGDGTVPIIRREIAGIEELLEEEPDSRWCLDSLVHYKRLLVKFLGADETTREERERLNLECAEMLRKLQEVDSLRRARYVDLDTSSPSFTGIALWLSPPPSSPASTSLTSLIASLATSHSTPAFDPHVTLLTGIPSTASIPAVLSSLSSALSAWRCTAPSAPRLSLSFAPLGSKAAQNHYFQYLFAQVDLSPALLALRQAVRAALLPELDPATDDYFPHVSLMYGVDTEERSAAGILGTLQEEGDVRQGEDGAWVVRGVTGIEVHEVQVVMCEGRPEVWKVVGSMPL</sequence>
<dbReference type="GO" id="GO:0005968">
    <property type="term" value="C:Rab-protein geranylgeranyltransferase complex"/>
    <property type="evidence" value="ECO:0007669"/>
    <property type="project" value="TreeGrafter"/>
</dbReference>
<dbReference type="Proteomes" id="UP000243876">
    <property type="component" value="Unassembled WGS sequence"/>
</dbReference>
<dbReference type="GO" id="GO:0004112">
    <property type="term" value="F:cyclic-nucleotide phosphodiesterase activity"/>
    <property type="evidence" value="ECO:0007669"/>
    <property type="project" value="InterPro"/>
</dbReference>
<comment type="similarity">
    <text evidence="1 9">Belongs to the protein prenyltransferase subunit alpha family.</text>
</comment>
<dbReference type="Pfam" id="PF01239">
    <property type="entry name" value="PPTA"/>
    <property type="match status" value="4"/>
</dbReference>
<name>A0A0D6ESQ0_SPOSA</name>
<dbReference type="EC" id="2.5.1.60" evidence="2 9"/>
<keyword evidence="5 9" id="KW-0808">Transferase</keyword>
<evidence type="ECO:0000256" key="3">
    <source>
        <dbReference type="ARBA" id="ARBA00014772"/>
    </source>
</evidence>
<evidence type="ECO:0000256" key="7">
    <source>
        <dbReference type="ARBA" id="ARBA00031267"/>
    </source>
</evidence>
<evidence type="ECO:0000256" key="9">
    <source>
        <dbReference type="RuleBase" id="RU367120"/>
    </source>
</evidence>
<dbReference type="PANTHER" id="PTHR11129:SF2">
    <property type="entry name" value="GERANYLGERANYL TRANSFERASE TYPE-2 SUBUNIT ALPHA"/>
    <property type="match status" value="1"/>
</dbReference>
<accession>A0A0D6ESQ0</accession>
<dbReference type="OrthoDB" id="1658at2759"/>
<protein>
    <recommendedName>
        <fullName evidence="3 9">Geranylgeranyl transferase type-2 subunit alpha</fullName>
        <ecNumber evidence="2 9">2.5.1.60</ecNumber>
    </recommendedName>
    <alternativeName>
        <fullName evidence="7 9">Geranylgeranyl transferase type II subunit alpha</fullName>
    </alternativeName>
</protein>
<dbReference type="PROSITE" id="PS51147">
    <property type="entry name" value="PFTA"/>
    <property type="match status" value="4"/>
</dbReference>
<dbReference type="Gene3D" id="3.90.1140.10">
    <property type="entry name" value="Cyclic phosphodiesterase"/>
    <property type="match status" value="1"/>
</dbReference>
<dbReference type="FunFam" id="1.25.40.120:FF:000035">
    <property type="entry name" value="Geranylgeranyl transferase type-2 subunit alpha"/>
    <property type="match status" value="1"/>
</dbReference>
<comment type="catalytic activity">
    <reaction evidence="8 9">
        <text>geranylgeranyl diphosphate + L-cysteinyl-[protein] = S-geranylgeranyl-L-cysteinyl-[protein] + diphosphate</text>
        <dbReference type="Rhea" id="RHEA:21240"/>
        <dbReference type="Rhea" id="RHEA-COMP:10131"/>
        <dbReference type="Rhea" id="RHEA-COMP:11537"/>
        <dbReference type="ChEBI" id="CHEBI:29950"/>
        <dbReference type="ChEBI" id="CHEBI:33019"/>
        <dbReference type="ChEBI" id="CHEBI:57533"/>
        <dbReference type="ChEBI" id="CHEBI:86021"/>
        <dbReference type="EC" id="2.5.1.60"/>
    </reaction>
</comment>
<reference evidence="11" key="1">
    <citation type="submission" date="2015-02" db="EMBL/GenBank/DDBJ databases">
        <authorList>
            <person name="Gon?alves P."/>
        </authorList>
    </citation>
    <scope>NUCLEOTIDE SEQUENCE [LARGE SCALE GENOMIC DNA]</scope>
</reference>
<gene>
    <name evidence="10" type="primary">SPOSA6832_04664</name>
</gene>
<evidence type="ECO:0000256" key="2">
    <source>
        <dbReference type="ARBA" id="ARBA00012656"/>
    </source>
</evidence>
<comment type="function">
    <text evidence="9">Catalyzes the transfer of a geranyl-geranyl moiety from geranyl-geranyl pyrophosphate to cysteines occuring in specific C-terminal amino acid sequences.</text>
</comment>
<evidence type="ECO:0000256" key="5">
    <source>
        <dbReference type="ARBA" id="ARBA00022679"/>
    </source>
</evidence>
<keyword evidence="4 9" id="KW-0637">Prenyltransferase</keyword>
<dbReference type="GO" id="GO:0097354">
    <property type="term" value="P:prenylation"/>
    <property type="evidence" value="ECO:0007669"/>
    <property type="project" value="UniProtKB-UniRule"/>
</dbReference>
<evidence type="ECO:0000256" key="4">
    <source>
        <dbReference type="ARBA" id="ARBA00022602"/>
    </source>
</evidence>
<keyword evidence="6" id="KW-0677">Repeat</keyword>
<evidence type="ECO:0000256" key="1">
    <source>
        <dbReference type="ARBA" id="ARBA00006734"/>
    </source>
</evidence>
<organism evidence="10 11">
    <name type="scientific">Sporidiobolus salmonicolor</name>
    <name type="common">Yeast-like fungus</name>
    <name type="synonym">Sporobolomyces salmonicolor</name>
    <dbReference type="NCBI Taxonomy" id="5005"/>
    <lineage>
        <taxon>Eukaryota</taxon>
        <taxon>Fungi</taxon>
        <taxon>Dikarya</taxon>
        <taxon>Basidiomycota</taxon>
        <taxon>Pucciniomycotina</taxon>
        <taxon>Microbotryomycetes</taxon>
        <taxon>Sporidiobolales</taxon>
        <taxon>Sporidiobolaceae</taxon>
        <taxon>Sporobolomyces</taxon>
    </lineage>
</organism>
<dbReference type="Pfam" id="PF07823">
    <property type="entry name" value="CPDase"/>
    <property type="match status" value="1"/>
</dbReference>
<dbReference type="EMBL" id="CENE01000036">
    <property type="protein sequence ID" value="CEQ42801.1"/>
    <property type="molecule type" value="Genomic_DNA"/>
</dbReference>
<dbReference type="GO" id="GO:0004663">
    <property type="term" value="F:Rab geranylgeranyltransferase activity"/>
    <property type="evidence" value="ECO:0007669"/>
    <property type="project" value="UniProtKB-UniRule"/>
</dbReference>
<dbReference type="SUPFAM" id="SSF55144">
    <property type="entry name" value="LigT-like"/>
    <property type="match status" value="1"/>
</dbReference>
<dbReference type="InterPro" id="IPR012386">
    <property type="entry name" value="Cyclic-nucl_3Pdiesterase"/>
</dbReference>
<evidence type="ECO:0000313" key="10">
    <source>
        <dbReference type="EMBL" id="CEQ42801.1"/>
    </source>
</evidence>